<name>A0ABP9V5U4_9BACT</name>
<reference evidence="3 4" key="1">
    <citation type="submission" date="2024-02" db="EMBL/GenBank/DDBJ databases">
        <title>Rubritalea halochordaticola NBRC 107102.</title>
        <authorList>
            <person name="Ichikawa N."/>
            <person name="Katano-Makiyama Y."/>
            <person name="Hidaka K."/>
        </authorList>
    </citation>
    <scope>NUCLEOTIDE SEQUENCE [LARGE SCALE GENOMIC DNA]</scope>
    <source>
        <strain evidence="3 4">NBRC 107102</strain>
    </source>
</reference>
<dbReference type="Proteomes" id="UP001424741">
    <property type="component" value="Unassembled WGS sequence"/>
</dbReference>
<feature type="domain" description="Ice-binding protein C-terminal" evidence="2">
    <location>
        <begin position="237"/>
        <end position="260"/>
    </location>
</feature>
<dbReference type="RefSeq" id="WP_346189789.1">
    <property type="nucleotide sequence ID" value="NZ_BAABRL010000013.1"/>
</dbReference>
<dbReference type="InterPro" id="IPR013424">
    <property type="entry name" value="Ice-binding_C"/>
</dbReference>
<organism evidence="3 4">
    <name type="scientific">Rubritalea halochordaticola</name>
    <dbReference type="NCBI Taxonomy" id="714537"/>
    <lineage>
        <taxon>Bacteria</taxon>
        <taxon>Pseudomonadati</taxon>
        <taxon>Verrucomicrobiota</taxon>
        <taxon>Verrucomicrobiia</taxon>
        <taxon>Verrucomicrobiales</taxon>
        <taxon>Rubritaleaceae</taxon>
        <taxon>Rubritalea</taxon>
    </lineage>
</organism>
<feature type="signal peptide" evidence="1">
    <location>
        <begin position="1"/>
        <end position="19"/>
    </location>
</feature>
<keyword evidence="4" id="KW-1185">Reference proteome</keyword>
<accession>A0ABP9V5U4</accession>
<comment type="caution">
    <text evidence="3">The sequence shown here is derived from an EMBL/GenBank/DDBJ whole genome shotgun (WGS) entry which is preliminary data.</text>
</comment>
<dbReference type="EMBL" id="BAABRL010000013">
    <property type="protein sequence ID" value="GAA5497259.1"/>
    <property type="molecule type" value="Genomic_DNA"/>
</dbReference>
<proteinExistence type="predicted"/>
<evidence type="ECO:0000259" key="2">
    <source>
        <dbReference type="Pfam" id="PF07589"/>
    </source>
</evidence>
<evidence type="ECO:0000313" key="3">
    <source>
        <dbReference type="EMBL" id="GAA5497259.1"/>
    </source>
</evidence>
<dbReference type="NCBIfam" id="TIGR02595">
    <property type="entry name" value="PEP_CTERM"/>
    <property type="match status" value="1"/>
</dbReference>
<evidence type="ECO:0000256" key="1">
    <source>
        <dbReference type="SAM" id="SignalP"/>
    </source>
</evidence>
<feature type="chain" id="PRO_5046927032" description="Ice-binding protein C-terminal domain-containing protein" evidence="1">
    <location>
        <begin position="20"/>
        <end position="260"/>
    </location>
</feature>
<dbReference type="Pfam" id="PF07589">
    <property type="entry name" value="PEP-CTERM"/>
    <property type="match status" value="1"/>
</dbReference>
<keyword evidence="1" id="KW-0732">Signal</keyword>
<evidence type="ECO:0000313" key="4">
    <source>
        <dbReference type="Proteomes" id="UP001424741"/>
    </source>
</evidence>
<protein>
    <recommendedName>
        <fullName evidence="2">Ice-binding protein C-terminal domain-containing protein</fullName>
    </recommendedName>
</protein>
<gene>
    <name evidence="3" type="ORF">Rhal01_03452</name>
</gene>
<sequence length="260" mass="26968">MKLSTLLLTTLTLAYPVYAATTYTGPVGGDILDGANWDNGVPDNSNLGTVATDAVWSGNLQDVDFTITGGATLVRGADIIPDFRGDTDIVIDNGTINVSTGTGTRVLRVRNTASITINDGGNLILPTTRNLELFNTASVIMNGGTLVASSFNVGNISDSEHSFLTISGGLVDLNNTFTPTGFINFTSGSTGALDIAAADQSYYEGLWASGGLRYDGANSGTFADHFEVTGGVLTAVAVPEPSSTALLGFAGLFLLAKRRR</sequence>